<dbReference type="Proteomes" id="UP000324222">
    <property type="component" value="Unassembled WGS sequence"/>
</dbReference>
<proteinExistence type="predicted"/>
<feature type="compositionally biased region" description="Basic and acidic residues" evidence="1">
    <location>
        <begin position="26"/>
        <end position="49"/>
    </location>
</feature>
<reference evidence="2 3" key="1">
    <citation type="submission" date="2019-05" db="EMBL/GenBank/DDBJ databases">
        <title>Another draft genome of Portunus trituberculatus and its Hox gene families provides insights of decapod evolution.</title>
        <authorList>
            <person name="Jeong J.-H."/>
            <person name="Song I."/>
            <person name="Kim S."/>
            <person name="Choi T."/>
            <person name="Kim D."/>
            <person name="Ryu S."/>
            <person name="Kim W."/>
        </authorList>
    </citation>
    <scope>NUCLEOTIDE SEQUENCE [LARGE SCALE GENOMIC DNA]</scope>
    <source>
        <tissue evidence="2">Muscle</tissue>
    </source>
</reference>
<dbReference type="EMBL" id="VSRR010059556">
    <property type="protein sequence ID" value="MPC82365.1"/>
    <property type="molecule type" value="Genomic_DNA"/>
</dbReference>
<sequence length="70" mass="8230">MYNKNEGKKNEEEEEQEEKEDESEDEKMANEEENKEDKVIYKPFEKTWTGDDVEGEQGERKVGEGGRGKE</sequence>
<feature type="compositionally biased region" description="Basic and acidic residues" evidence="1">
    <location>
        <begin position="1"/>
        <end position="11"/>
    </location>
</feature>
<feature type="compositionally biased region" description="Acidic residues" evidence="1">
    <location>
        <begin position="12"/>
        <end position="25"/>
    </location>
</feature>
<feature type="compositionally biased region" description="Basic and acidic residues" evidence="1">
    <location>
        <begin position="57"/>
        <end position="70"/>
    </location>
</feature>
<comment type="caution">
    <text evidence="2">The sequence shown here is derived from an EMBL/GenBank/DDBJ whole genome shotgun (WGS) entry which is preliminary data.</text>
</comment>
<evidence type="ECO:0000313" key="3">
    <source>
        <dbReference type="Proteomes" id="UP000324222"/>
    </source>
</evidence>
<gene>
    <name evidence="2" type="ORF">E2C01_077026</name>
</gene>
<accession>A0A5B7IJ61</accession>
<evidence type="ECO:0000313" key="2">
    <source>
        <dbReference type="EMBL" id="MPC82365.1"/>
    </source>
</evidence>
<dbReference type="AlphaFoldDB" id="A0A5B7IJ61"/>
<name>A0A5B7IJ61_PORTR</name>
<organism evidence="2 3">
    <name type="scientific">Portunus trituberculatus</name>
    <name type="common">Swimming crab</name>
    <name type="synonym">Neptunus trituberculatus</name>
    <dbReference type="NCBI Taxonomy" id="210409"/>
    <lineage>
        <taxon>Eukaryota</taxon>
        <taxon>Metazoa</taxon>
        <taxon>Ecdysozoa</taxon>
        <taxon>Arthropoda</taxon>
        <taxon>Crustacea</taxon>
        <taxon>Multicrustacea</taxon>
        <taxon>Malacostraca</taxon>
        <taxon>Eumalacostraca</taxon>
        <taxon>Eucarida</taxon>
        <taxon>Decapoda</taxon>
        <taxon>Pleocyemata</taxon>
        <taxon>Brachyura</taxon>
        <taxon>Eubrachyura</taxon>
        <taxon>Portunoidea</taxon>
        <taxon>Portunidae</taxon>
        <taxon>Portuninae</taxon>
        <taxon>Portunus</taxon>
    </lineage>
</organism>
<evidence type="ECO:0000256" key="1">
    <source>
        <dbReference type="SAM" id="MobiDB-lite"/>
    </source>
</evidence>
<keyword evidence="3" id="KW-1185">Reference proteome</keyword>
<protein>
    <submittedName>
        <fullName evidence="2">Uncharacterized protein</fullName>
    </submittedName>
</protein>
<feature type="region of interest" description="Disordered" evidence="1">
    <location>
        <begin position="1"/>
        <end position="70"/>
    </location>
</feature>